<evidence type="ECO:0000313" key="3">
    <source>
        <dbReference type="Proteomes" id="UP000306196"/>
    </source>
</evidence>
<feature type="domain" description="Pyrrolo-quinoline quinone repeat" evidence="1">
    <location>
        <begin position="93"/>
        <end position="283"/>
    </location>
</feature>
<protein>
    <submittedName>
        <fullName evidence="2">Serine/threonine protein kinase</fullName>
    </submittedName>
</protein>
<dbReference type="Gene3D" id="2.40.10.480">
    <property type="match status" value="1"/>
</dbReference>
<dbReference type="EMBL" id="VAUV01000018">
    <property type="protein sequence ID" value="TLD68851.1"/>
    <property type="molecule type" value="Genomic_DNA"/>
</dbReference>
<keyword evidence="2" id="KW-0723">Serine/threonine-protein kinase</keyword>
<dbReference type="InterPro" id="IPR002372">
    <property type="entry name" value="PQQ_rpt_dom"/>
</dbReference>
<dbReference type="InterPro" id="IPR015943">
    <property type="entry name" value="WD40/YVTN_repeat-like_dom_sf"/>
</dbReference>
<feature type="domain" description="Pyrrolo-quinoline quinone repeat" evidence="1">
    <location>
        <begin position="303"/>
        <end position="409"/>
    </location>
</feature>
<keyword evidence="2" id="KW-0418">Kinase</keyword>
<dbReference type="Pfam" id="PF13360">
    <property type="entry name" value="PQQ_2"/>
    <property type="match status" value="2"/>
</dbReference>
<dbReference type="PANTHER" id="PTHR34512">
    <property type="entry name" value="CELL SURFACE PROTEIN"/>
    <property type="match status" value="1"/>
</dbReference>
<accession>A0A5R8K986</accession>
<keyword evidence="3" id="KW-1185">Reference proteome</keyword>
<evidence type="ECO:0000259" key="1">
    <source>
        <dbReference type="Pfam" id="PF13360"/>
    </source>
</evidence>
<gene>
    <name evidence="2" type="ORF">FEM03_20470</name>
</gene>
<dbReference type="Gene3D" id="2.130.10.10">
    <property type="entry name" value="YVTN repeat-like/Quinoprotein amine dehydrogenase"/>
    <property type="match status" value="1"/>
</dbReference>
<sequence>MRWHLLTAVGALFMGGDVGAEDWPEFRGPRADGHSQAVGLPVAWGPSKNVVWKSELPGKAWSSPIVVGERIYLTNAVTTDGDSAALEGDVSLRVLALNASDGAVLWDKEVFKLEKPQALGMHQKNSYASATPVFADGKIFAHFGHFGTVCLDESGGLLWKSTELAYAPVHGNGGCPVLVDGLLIFLADAGKAPFMAALDAATGEVRWKKSRVTDARRTFSFSTPLVIEVGGQKQVVCPGSNGVSALNPLDGSEIWRVNYEGYSVVPRPVFGHGMIFMSTGYDRAKALAIRVDGKGDVTDSHVAWEMTGRGAPLTPSMLLIGDEVYMVADNGLVTCADAMSGKVHWQERVARQTSASPLYADGKIYVQDESGGGYVLEAGKKFKLLGTNDLDDRSLASPAVVGNRLLIRTQQALWCLGEK</sequence>
<keyword evidence="2" id="KW-0808">Transferase</keyword>
<dbReference type="Proteomes" id="UP000306196">
    <property type="component" value="Unassembled WGS sequence"/>
</dbReference>
<dbReference type="GO" id="GO:0004674">
    <property type="term" value="F:protein serine/threonine kinase activity"/>
    <property type="evidence" value="ECO:0007669"/>
    <property type="project" value="UniProtKB-KW"/>
</dbReference>
<dbReference type="SMART" id="SM00564">
    <property type="entry name" value="PQQ"/>
    <property type="match status" value="4"/>
</dbReference>
<reference evidence="2 3" key="1">
    <citation type="submission" date="2019-05" db="EMBL/GenBank/DDBJ databases">
        <title>Verrucobacter flavum gen. nov., sp. nov. a new member of the family Verrucomicrobiaceae.</title>
        <authorList>
            <person name="Szuroczki S."/>
            <person name="Abbaszade G."/>
            <person name="Szabo A."/>
            <person name="Felfoldi T."/>
            <person name="Schumann P."/>
            <person name="Boka K."/>
            <person name="Keki Z."/>
            <person name="Toumi M."/>
            <person name="Toth E."/>
        </authorList>
    </citation>
    <scope>NUCLEOTIDE SEQUENCE [LARGE SCALE GENOMIC DNA]</scope>
    <source>
        <strain evidence="2 3">MG-N-17</strain>
    </source>
</reference>
<dbReference type="SUPFAM" id="SSF50998">
    <property type="entry name" value="Quinoprotein alcohol dehydrogenase-like"/>
    <property type="match status" value="1"/>
</dbReference>
<dbReference type="OrthoDB" id="5290752at2"/>
<dbReference type="PANTHER" id="PTHR34512:SF30">
    <property type="entry name" value="OUTER MEMBRANE PROTEIN ASSEMBLY FACTOR BAMB"/>
    <property type="match status" value="1"/>
</dbReference>
<dbReference type="InterPro" id="IPR018391">
    <property type="entry name" value="PQQ_b-propeller_rpt"/>
</dbReference>
<proteinExistence type="predicted"/>
<evidence type="ECO:0000313" key="2">
    <source>
        <dbReference type="EMBL" id="TLD68851.1"/>
    </source>
</evidence>
<organism evidence="2 3">
    <name type="scientific">Phragmitibacter flavus</name>
    <dbReference type="NCBI Taxonomy" id="2576071"/>
    <lineage>
        <taxon>Bacteria</taxon>
        <taxon>Pseudomonadati</taxon>
        <taxon>Verrucomicrobiota</taxon>
        <taxon>Verrucomicrobiia</taxon>
        <taxon>Verrucomicrobiales</taxon>
        <taxon>Verrucomicrobiaceae</taxon>
        <taxon>Phragmitibacter</taxon>
    </lineage>
</organism>
<name>A0A5R8K986_9BACT</name>
<dbReference type="AlphaFoldDB" id="A0A5R8K986"/>
<dbReference type="RefSeq" id="WP_138088168.1">
    <property type="nucleotide sequence ID" value="NZ_VAUV01000018.1"/>
</dbReference>
<dbReference type="InterPro" id="IPR011047">
    <property type="entry name" value="Quinoprotein_ADH-like_sf"/>
</dbReference>
<comment type="caution">
    <text evidence="2">The sequence shown here is derived from an EMBL/GenBank/DDBJ whole genome shotgun (WGS) entry which is preliminary data.</text>
</comment>